<dbReference type="RefSeq" id="WP_189024723.1">
    <property type="nucleotide sequence ID" value="NZ_BMKR01000007.1"/>
</dbReference>
<gene>
    <name evidence="9" type="ORF">GCM10010912_22050</name>
</gene>
<feature type="transmembrane region" description="Helical" evidence="7">
    <location>
        <begin position="253"/>
        <end position="278"/>
    </location>
</feature>
<feature type="transmembrane region" description="Helical" evidence="7">
    <location>
        <begin position="741"/>
        <end position="765"/>
    </location>
</feature>
<feature type="transmembrane region" description="Helical" evidence="7">
    <location>
        <begin position="306"/>
        <end position="332"/>
    </location>
</feature>
<protein>
    <recommendedName>
        <fullName evidence="8">ABC3 transporter permease C-terminal domain-containing protein</fullName>
    </recommendedName>
</protein>
<feature type="transmembrane region" description="Helical" evidence="7">
    <location>
        <begin position="428"/>
        <end position="451"/>
    </location>
</feature>
<keyword evidence="5 7" id="KW-0472">Membrane</keyword>
<feature type="transmembrane region" description="Helical" evidence="7">
    <location>
        <begin position="352"/>
        <end position="374"/>
    </location>
</feature>
<evidence type="ECO:0000313" key="10">
    <source>
        <dbReference type="Proteomes" id="UP000637643"/>
    </source>
</evidence>
<comment type="subcellular location">
    <subcellularLocation>
        <location evidence="1">Cell membrane</location>
        <topology evidence="1">Multi-pass membrane protein</topology>
    </subcellularLocation>
</comment>
<evidence type="ECO:0000256" key="3">
    <source>
        <dbReference type="ARBA" id="ARBA00022692"/>
    </source>
</evidence>
<evidence type="ECO:0000256" key="5">
    <source>
        <dbReference type="ARBA" id="ARBA00023136"/>
    </source>
</evidence>
<reference evidence="9" key="1">
    <citation type="journal article" date="2014" name="Int. J. Syst. Evol. Microbiol.">
        <title>Complete genome sequence of Corynebacterium casei LMG S-19264T (=DSM 44701T), isolated from a smear-ripened cheese.</title>
        <authorList>
            <consortium name="US DOE Joint Genome Institute (JGI-PGF)"/>
            <person name="Walter F."/>
            <person name="Albersmeier A."/>
            <person name="Kalinowski J."/>
            <person name="Ruckert C."/>
        </authorList>
    </citation>
    <scope>NUCLEOTIDE SEQUENCE</scope>
    <source>
        <strain evidence="9">CGMCC 1.16134</strain>
    </source>
</reference>
<evidence type="ECO:0000256" key="6">
    <source>
        <dbReference type="ARBA" id="ARBA00038076"/>
    </source>
</evidence>
<dbReference type="InterPro" id="IPR050250">
    <property type="entry name" value="Macrolide_Exporter_MacB"/>
</dbReference>
<proteinExistence type="inferred from homology"/>
<evidence type="ECO:0000313" key="9">
    <source>
        <dbReference type="EMBL" id="GGF76545.1"/>
    </source>
</evidence>
<keyword evidence="4 7" id="KW-1133">Transmembrane helix</keyword>
<name>A0A917FG96_9BACL</name>
<dbReference type="PANTHER" id="PTHR30572:SF4">
    <property type="entry name" value="ABC TRANSPORTER PERMEASE YTRF"/>
    <property type="match status" value="1"/>
</dbReference>
<evidence type="ECO:0000256" key="4">
    <source>
        <dbReference type="ARBA" id="ARBA00022989"/>
    </source>
</evidence>
<sequence length="780" mass="84486">MRIFHLSLANLRKGKSATFSLLVLICVASLLLNIGTAIATRMSSFYEDKAEELHDAHVSLVMNSANYKKSYGDYIRFYPGVEEAEMERVILLPTAMLRLNQSDFSIRTAVLNADSVRGIAPLISGGETASGTSGGIYIPHNLKASGYRQGDPFTLTYRNKTYTYPVAGFFESTLMGTTKMAMLKFYLPDNAYRQLSTALGPEAEGILLSAVFENSADSGTLLRDYNKQFPLSNESVDPGFWGADLETAKSSSALIITIIAMIMVAFAAILVLVSLTVIKFRITDHINDEMVNIGVLKAMGYTSAQILASIVLQFLLIAIAGSTAGVACSYAAMPAFSGVISSLAGLLWTHGAHFGTDLGSVGIVVLLVLAVGLLSSRRIRKLHPAEALRGGLMTHNFRRNHLPLDKAKGSLQLVLACKTMLANSRQNLMLGSIITAITFASVFSVVLYYNIAVEQKAFYQMVGAEKPNVGIQVEPGKDSEQLLQQIAQMEGVEKVNLLDYLTTTAEGQRVTTEFSDDYGKLETHTVYEGRYPQYDNEVVITERLAVRLGKSIGDMLKVEIGNTAHAYLITGLKQSFQAGTNGASLTLAGVRHLIPGHKAMTLNVYLKDGASTPNFIRTAKAEYGDVIQSLTDVDESVKSGTEAYTSAVSSVMVVILAITVLVVILILYLVIRTTILKRKKELGILKATGYTSFQLMTQVALSFAPIVIAGIIAGGVLASLYTNSILELLFADAGITHVHFIIPATLVLTLCFAMTGLAYLVSLFVSRRIKRITAYALITE</sequence>
<evidence type="ECO:0000259" key="8">
    <source>
        <dbReference type="Pfam" id="PF02687"/>
    </source>
</evidence>
<keyword evidence="10" id="KW-1185">Reference proteome</keyword>
<dbReference type="Pfam" id="PF02687">
    <property type="entry name" value="FtsX"/>
    <property type="match status" value="2"/>
</dbReference>
<keyword evidence="2" id="KW-1003">Cell membrane</keyword>
<dbReference type="GO" id="GO:0022857">
    <property type="term" value="F:transmembrane transporter activity"/>
    <property type="evidence" value="ECO:0007669"/>
    <property type="project" value="TreeGrafter"/>
</dbReference>
<organism evidence="9 10">
    <name type="scientific">Paenibacillus albidus</name>
    <dbReference type="NCBI Taxonomy" id="2041023"/>
    <lineage>
        <taxon>Bacteria</taxon>
        <taxon>Bacillati</taxon>
        <taxon>Bacillota</taxon>
        <taxon>Bacilli</taxon>
        <taxon>Bacillales</taxon>
        <taxon>Paenibacillaceae</taxon>
        <taxon>Paenibacillus</taxon>
    </lineage>
</organism>
<reference evidence="9" key="2">
    <citation type="submission" date="2020-09" db="EMBL/GenBank/DDBJ databases">
        <authorList>
            <person name="Sun Q."/>
            <person name="Zhou Y."/>
        </authorList>
    </citation>
    <scope>NUCLEOTIDE SEQUENCE</scope>
    <source>
        <strain evidence="9">CGMCC 1.16134</strain>
    </source>
</reference>
<feature type="domain" description="ABC3 transporter permease C-terminal" evidence="8">
    <location>
        <begin position="265"/>
        <end position="384"/>
    </location>
</feature>
<comment type="similarity">
    <text evidence="6">Belongs to the ABC-4 integral membrane protein family.</text>
</comment>
<feature type="transmembrane region" description="Helical" evidence="7">
    <location>
        <begin position="647"/>
        <end position="671"/>
    </location>
</feature>
<dbReference type="InterPro" id="IPR003838">
    <property type="entry name" value="ABC3_permease_C"/>
</dbReference>
<dbReference type="AlphaFoldDB" id="A0A917FG96"/>
<dbReference type="Proteomes" id="UP000637643">
    <property type="component" value="Unassembled WGS sequence"/>
</dbReference>
<keyword evidence="3 7" id="KW-0812">Transmembrane</keyword>
<comment type="caution">
    <text evidence="9">The sequence shown here is derived from an EMBL/GenBank/DDBJ whole genome shotgun (WGS) entry which is preliminary data.</text>
</comment>
<feature type="transmembrane region" description="Helical" evidence="7">
    <location>
        <begin position="699"/>
        <end position="721"/>
    </location>
</feature>
<dbReference type="GO" id="GO:0005886">
    <property type="term" value="C:plasma membrane"/>
    <property type="evidence" value="ECO:0007669"/>
    <property type="project" value="UniProtKB-SubCell"/>
</dbReference>
<evidence type="ECO:0000256" key="2">
    <source>
        <dbReference type="ARBA" id="ARBA00022475"/>
    </source>
</evidence>
<accession>A0A917FG96</accession>
<evidence type="ECO:0000256" key="1">
    <source>
        <dbReference type="ARBA" id="ARBA00004651"/>
    </source>
</evidence>
<dbReference type="EMBL" id="BMKR01000007">
    <property type="protein sequence ID" value="GGF76545.1"/>
    <property type="molecule type" value="Genomic_DNA"/>
</dbReference>
<evidence type="ECO:0000256" key="7">
    <source>
        <dbReference type="SAM" id="Phobius"/>
    </source>
</evidence>
<dbReference type="PANTHER" id="PTHR30572">
    <property type="entry name" value="MEMBRANE COMPONENT OF TRANSPORTER-RELATED"/>
    <property type="match status" value="1"/>
</dbReference>
<feature type="domain" description="ABC3 transporter permease C-terminal" evidence="8">
    <location>
        <begin position="654"/>
        <end position="772"/>
    </location>
</feature>